<keyword evidence="3" id="KW-1185">Reference proteome</keyword>
<dbReference type="PANTHER" id="PTHR47377">
    <property type="entry name" value="RHODANESE-LIKE DOMAIN-CONTAINING PROTEIN 4, CHLOROPLASTIC"/>
    <property type="match status" value="1"/>
</dbReference>
<dbReference type="SUPFAM" id="SSF52821">
    <property type="entry name" value="Rhodanese/Cell cycle control phosphatase"/>
    <property type="match status" value="1"/>
</dbReference>
<evidence type="ECO:0000313" key="3">
    <source>
        <dbReference type="Proteomes" id="UP001497512"/>
    </source>
</evidence>
<dbReference type="InterPro" id="IPR044240">
    <property type="entry name" value="STR4-like"/>
</dbReference>
<dbReference type="Gene3D" id="3.40.250.10">
    <property type="entry name" value="Rhodanese-like domain"/>
    <property type="match status" value="1"/>
</dbReference>
<protein>
    <recommendedName>
        <fullName evidence="1">Rhodanese domain-containing protein</fullName>
    </recommendedName>
</protein>
<dbReference type="InterPro" id="IPR036873">
    <property type="entry name" value="Rhodanese-like_dom_sf"/>
</dbReference>
<sequence length="291" mass="30496">MLVLRLGHPAICASAVGNQPGVRTGRHIEKIQQLSTCCGVVSTSKSWQTTTNQIGKAIVIAASSLVGPVQVALAAEAVVASSSSASNPIDLENTSYLEAMAANPVAVVAGLIAFSLPYVLPKLLKLDEPPNYGLVTAKEAYAALSTTGKTTQLLDVRAGDSDEYRDVMPNITPLEKEVVQLPFTGQDDYAAQAFANVEDAENTTVFILDGLNGNSLGVAKLLANNGFKGAYAIEGGIEGPAGWLMCDLPWLLRPTQVASDDGIPKDIIDGDMKTSPKELVDEVEVHASSSS</sequence>
<evidence type="ECO:0000259" key="1">
    <source>
        <dbReference type="PROSITE" id="PS50206"/>
    </source>
</evidence>
<feature type="domain" description="Rhodanese" evidence="1">
    <location>
        <begin position="191"/>
        <end position="252"/>
    </location>
</feature>
<proteinExistence type="predicted"/>
<organism evidence="2 3">
    <name type="scientific">Sphagnum troendelagicum</name>
    <dbReference type="NCBI Taxonomy" id="128251"/>
    <lineage>
        <taxon>Eukaryota</taxon>
        <taxon>Viridiplantae</taxon>
        <taxon>Streptophyta</taxon>
        <taxon>Embryophyta</taxon>
        <taxon>Bryophyta</taxon>
        <taxon>Sphagnophytina</taxon>
        <taxon>Sphagnopsida</taxon>
        <taxon>Sphagnales</taxon>
        <taxon>Sphagnaceae</taxon>
        <taxon>Sphagnum</taxon>
    </lineage>
</organism>
<evidence type="ECO:0000313" key="2">
    <source>
        <dbReference type="EMBL" id="CAK9223325.1"/>
    </source>
</evidence>
<gene>
    <name evidence="2" type="ORF">CSSPTR1EN2_LOCUS16775</name>
</gene>
<accession>A0ABP0UJU9</accession>
<name>A0ABP0UJU9_9BRYO</name>
<dbReference type="Proteomes" id="UP001497512">
    <property type="component" value="Chromosome 4"/>
</dbReference>
<dbReference type="PANTHER" id="PTHR47377:SF1">
    <property type="entry name" value="RHODANESE-LIKE DOMAIN-CONTAINING PROTEIN 4, CHLOROPLASTIC"/>
    <property type="match status" value="1"/>
</dbReference>
<dbReference type="EMBL" id="OZ019896">
    <property type="protein sequence ID" value="CAK9223325.1"/>
    <property type="molecule type" value="Genomic_DNA"/>
</dbReference>
<reference evidence="2" key="1">
    <citation type="submission" date="2024-02" db="EMBL/GenBank/DDBJ databases">
        <authorList>
            <consortium name="ELIXIR-Norway"/>
            <consortium name="Elixir Norway"/>
        </authorList>
    </citation>
    <scope>NUCLEOTIDE SEQUENCE</scope>
</reference>
<dbReference type="PROSITE" id="PS50206">
    <property type="entry name" value="RHODANESE_3"/>
    <property type="match status" value="1"/>
</dbReference>
<dbReference type="InterPro" id="IPR001763">
    <property type="entry name" value="Rhodanese-like_dom"/>
</dbReference>